<evidence type="ECO:0000313" key="2">
    <source>
        <dbReference type="Proteomes" id="UP000805193"/>
    </source>
</evidence>
<dbReference type="Proteomes" id="UP000805193">
    <property type="component" value="Unassembled WGS sequence"/>
</dbReference>
<dbReference type="EMBL" id="JABSTQ010010025">
    <property type="protein sequence ID" value="KAG0424036.1"/>
    <property type="molecule type" value="Genomic_DNA"/>
</dbReference>
<comment type="caution">
    <text evidence="1">The sequence shown here is derived from an EMBL/GenBank/DDBJ whole genome shotgun (WGS) entry which is preliminary data.</text>
</comment>
<protein>
    <submittedName>
        <fullName evidence="1">Uncharacterized protein</fullName>
    </submittedName>
</protein>
<keyword evidence="2" id="KW-1185">Reference proteome</keyword>
<organism evidence="1 2">
    <name type="scientific">Ixodes persulcatus</name>
    <name type="common">Taiga tick</name>
    <dbReference type="NCBI Taxonomy" id="34615"/>
    <lineage>
        <taxon>Eukaryota</taxon>
        <taxon>Metazoa</taxon>
        <taxon>Ecdysozoa</taxon>
        <taxon>Arthropoda</taxon>
        <taxon>Chelicerata</taxon>
        <taxon>Arachnida</taxon>
        <taxon>Acari</taxon>
        <taxon>Parasitiformes</taxon>
        <taxon>Ixodida</taxon>
        <taxon>Ixodoidea</taxon>
        <taxon>Ixodidae</taxon>
        <taxon>Ixodinae</taxon>
        <taxon>Ixodes</taxon>
    </lineage>
</organism>
<name>A0AC60PU12_IXOPE</name>
<accession>A0AC60PU12</accession>
<gene>
    <name evidence="1" type="ORF">HPB47_000212</name>
</gene>
<sequence>MVTARKADVRKNAAAQRYQSRQRAPGEEVKEIPEVKPPTDLKVETLSNTSIKATWSYGFKTPSGFLLSSCLENETDCPPVSISGNERAYTFNSLAPATKYEISVSAFDFIGVSSPVVANATTYANAPDVTGLKLEVLGNSSIEARWNMPEVPVSKYEIVTCPVVPGYPCVDATAKDKSSYIIENLKPGTEYEVKVQSVIQKRSFISYGVPAKARATTDYWAPSEVVNLMHEISNVTRLNASWEEPVNQTSGVDGYFLSCQKDGSRETITKKVPARTQHVTTLLNLNELLSEFTCHMMEDPVRAPSGVRNVRFNVLNVTTLNASWDRPTEAPWGISSYVVHCKSADTNSTVTVTFADEEEHVIKYVDLHEQLTRFGCSVFAYVQVGGKTYTGKETHFDVKTSVTGFARARELGRNAKSAGLALLALASLAEWTLEEPSSVDTIVIIACPPAKYDCRKATVGPQDKSVEIKGLRADEEYTVNVTTFLTVKNTTYHGESKFDNITTQPKPPSEVRNVRFNVLNVTTLNVSWDRPTEAPWGISSYVVRCESADTNRTVNVTFADEEEYVIKLVDLHEQLTRFGCSVFAYVQVGGKNYSGNETDFGVKTDGIEAPKNVKLVNRTATSFTFEWDADPKAPNYTIDIRTQDQVDVFNSWMGSVLEERNGTVVHNVTGLKPWTLYKVSIRNCAEYCGKEAVLEQQTRVAAPSAVRNLKSALDGYTNVTLSWTKPANPNGPIDGYMVKLVDTERNQTFVHDLNTTSVTLNVVYKFTDFKAIVTPYNLDDNTTLHGPSSSVAFSSSGDGPVPPRPHVKDVKDHSVLLTWEVPKDKNHTIVGYEVTVNPGGKNISTNSTNVTLTNLEAWTQYNVLVASCTNITKCGTPKAATFRTDVDAPSAPQNLTVHSCGTHWVDVTWKAPQHPNGPLSGYNVTLKNGSELVWATTRNTSHNITGLKPGTSYEISVYAYNKAEKGEKKGPVASFSAQTQSEASGGGGVSGGTIAAAVLIPLLIVALVVGFFAYRKYRRNRGESQSLLSGEGS</sequence>
<proteinExistence type="predicted"/>
<evidence type="ECO:0000313" key="1">
    <source>
        <dbReference type="EMBL" id="KAG0424036.1"/>
    </source>
</evidence>
<reference evidence="1 2" key="1">
    <citation type="journal article" date="2020" name="Cell">
        <title>Large-Scale Comparative Analyses of Tick Genomes Elucidate Their Genetic Diversity and Vector Capacities.</title>
        <authorList>
            <consortium name="Tick Genome and Microbiome Consortium (TIGMIC)"/>
            <person name="Jia N."/>
            <person name="Wang J."/>
            <person name="Shi W."/>
            <person name="Du L."/>
            <person name="Sun Y."/>
            <person name="Zhan W."/>
            <person name="Jiang J.F."/>
            <person name="Wang Q."/>
            <person name="Zhang B."/>
            <person name="Ji P."/>
            <person name="Bell-Sakyi L."/>
            <person name="Cui X.M."/>
            <person name="Yuan T.T."/>
            <person name="Jiang B.G."/>
            <person name="Yang W.F."/>
            <person name="Lam T.T."/>
            <person name="Chang Q.C."/>
            <person name="Ding S.J."/>
            <person name="Wang X.J."/>
            <person name="Zhu J.G."/>
            <person name="Ruan X.D."/>
            <person name="Zhao L."/>
            <person name="Wei J.T."/>
            <person name="Ye R.Z."/>
            <person name="Que T.C."/>
            <person name="Du C.H."/>
            <person name="Zhou Y.H."/>
            <person name="Cheng J.X."/>
            <person name="Dai P.F."/>
            <person name="Guo W.B."/>
            <person name="Han X.H."/>
            <person name="Huang E.J."/>
            <person name="Li L.F."/>
            <person name="Wei W."/>
            <person name="Gao Y.C."/>
            <person name="Liu J.Z."/>
            <person name="Shao H.Z."/>
            <person name="Wang X."/>
            <person name="Wang C.C."/>
            <person name="Yang T.C."/>
            <person name="Huo Q.B."/>
            <person name="Li W."/>
            <person name="Chen H.Y."/>
            <person name="Chen S.E."/>
            <person name="Zhou L.G."/>
            <person name="Ni X.B."/>
            <person name="Tian J.H."/>
            <person name="Sheng Y."/>
            <person name="Liu T."/>
            <person name="Pan Y.S."/>
            <person name="Xia L.Y."/>
            <person name="Li J."/>
            <person name="Zhao F."/>
            <person name="Cao W.C."/>
        </authorList>
    </citation>
    <scope>NUCLEOTIDE SEQUENCE [LARGE SCALE GENOMIC DNA]</scope>
    <source>
        <strain evidence="1">Iper-2018</strain>
    </source>
</reference>